<dbReference type="EMBL" id="CP031306">
    <property type="protein sequence ID" value="QCC56416.1"/>
    <property type="molecule type" value="Genomic_DNA"/>
</dbReference>
<evidence type="ECO:0000313" key="2">
    <source>
        <dbReference type="Proteomes" id="UP000296822"/>
    </source>
</evidence>
<dbReference type="SUPFAM" id="SSF51556">
    <property type="entry name" value="Metallo-dependent hydrolases"/>
    <property type="match status" value="1"/>
</dbReference>
<keyword evidence="1" id="KW-0614">Plasmid</keyword>
<dbReference type="InterPro" id="IPR046249">
    <property type="entry name" value="DUF6282"/>
</dbReference>
<accession>A0A4D6HT06</accession>
<organism evidence="1 2">
    <name type="scientific">Natronorubrum bangense</name>
    <dbReference type="NCBI Taxonomy" id="61858"/>
    <lineage>
        <taxon>Archaea</taxon>
        <taxon>Methanobacteriati</taxon>
        <taxon>Methanobacteriota</taxon>
        <taxon>Stenosarchaea group</taxon>
        <taxon>Halobacteria</taxon>
        <taxon>Halobacteriales</taxon>
        <taxon>Natrialbaceae</taxon>
        <taxon>Natronorubrum</taxon>
    </lineage>
</organism>
<evidence type="ECO:0008006" key="3">
    <source>
        <dbReference type="Google" id="ProtNLM"/>
    </source>
</evidence>
<dbReference type="AlphaFoldDB" id="A0A4D6HT06"/>
<dbReference type="Proteomes" id="UP000296822">
    <property type="component" value="Plasmid unnamed1"/>
</dbReference>
<reference evidence="1 2" key="1">
    <citation type="journal article" date="2019" name="Nat. Commun.">
        <title>A new type of DNA phosphorothioation-based antiviral system in archaea.</title>
        <authorList>
            <person name="Xiong L."/>
            <person name="Liu S."/>
            <person name="Chen S."/>
            <person name="Xiao Y."/>
            <person name="Zhu B."/>
            <person name="Gao Y."/>
            <person name="Zhang Y."/>
            <person name="Chen B."/>
            <person name="Luo J."/>
            <person name="Deng Z."/>
            <person name="Chen X."/>
            <person name="Wang L."/>
            <person name="Chen S."/>
        </authorList>
    </citation>
    <scope>NUCLEOTIDE SEQUENCE [LARGE SCALE GENOMIC DNA]</scope>
    <source>
        <strain evidence="1 2">JCM 10635</strain>
        <plasmid evidence="1 2">unnamed1</plasmid>
    </source>
</reference>
<name>A0A4D6HT06_9EURY</name>
<proteinExistence type="predicted"/>
<dbReference type="KEGG" id="nbg:DV706_17980"/>
<dbReference type="InterPro" id="IPR032466">
    <property type="entry name" value="Metal_Hydrolase"/>
</dbReference>
<dbReference type="Pfam" id="PF19799">
    <property type="entry name" value="DUF6282"/>
    <property type="match status" value="1"/>
</dbReference>
<evidence type="ECO:0000313" key="1">
    <source>
        <dbReference type="EMBL" id="QCC56416.1"/>
    </source>
</evidence>
<dbReference type="GeneID" id="39853168"/>
<dbReference type="Gene3D" id="3.20.20.140">
    <property type="entry name" value="Metal-dependent hydrolases"/>
    <property type="match status" value="1"/>
</dbReference>
<gene>
    <name evidence="1" type="ORF">DV706_17980</name>
</gene>
<dbReference type="RefSeq" id="WP_006066926.1">
    <property type="nucleotide sequence ID" value="NZ_CP031306.1"/>
</dbReference>
<protein>
    <recommendedName>
        <fullName evidence="3">Cytosolic protein</fullName>
    </recommendedName>
</protein>
<geneLocation type="plasmid" evidence="1">
    <name>unnamed1</name>
</geneLocation>
<sequence length="285" mass="29838">MTADWLEGAIDVHVHTAPAMVDRAQDDPALARDALEAGLDAVVVKSHVVPTVGRVDAVNSALGEQILHGGITLNGSVGGLNPEAVETALELGAKIVWLPTTWARNHAARARAAGEAVFVGQRVPTEAEDLEVTNGSGVTTAVQRIIDLVAEYDAVLATGHISPTEIEAVVDACTEREATCLINHPFFRITDLSIEQQLSLAERGAVMEYCAYAVESTPGHTVDRVAEALERLGSSHCVLATDYGQVGNPAVPGLAEFATAVSDAGASETAVRRSLTDTPTHLIGL</sequence>